<dbReference type="EMBL" id="JARPYT010000010">
    <property type="protein sequence ID" value="MDT2637477.1"/>
    <property type="molecule type" value="Genomic_DNA"/>
</dbReference>
<reference evidence="5 7" key="1">
    <citation type="submission" date="2023-03" db="EMBL/GenBank/DDBJ databases">
        <authorList>
            <person name="Shen W."/>
            <person name="Cai J."/>
        </authorList>
    </citation>
    <scope>NUCLEOTIDE SEQUENCE</scope>
    <source>
        <strain evidence="5">P55-2</strain>
        <strain evidence="4 7">P72-2</strain>
    </source>
</reference>
<evidence type="ECO:0000313" key="5">
    <source>
        <dbReference type="EMBL" id="MDT2637477.1"/>
    </source>
</evidence>
<keyword evidence="7" id="KW-1185">Reference proteome</keyword>
<keyword evidence="3" id="KW-1133">Transmembrane helix</keyword>
<evidence type="ECO:0000313" key="4">
    <source>
        <dbReference type="EMBL" id="MDT2596332.1"/>
    </source>
</evidence>
<evidence type="ECO:0000313" key="7">
    <source>
        <dbReference type="Proteomes" id="UP001256547"/>
    </source>
</evidence>
<gene>
    <name evidence="5" type="ORF">P7D36_08145</name>
    <name evidence="4" type="ORF">P7D39_04740</name>
</gene>
<sequence length="392" mass="44694">MTKQTHSARKKPTNLLIKCLIAVMFITGIGIFSYPFFVDSLNNYLDQKMVEKHQQETAAQNQKNREKVRKKMVAENAKKSEATGISGLGLLEELFDTTNLEENYPATYYEEHLLGALYIPKIRTSLPIFSETNQVLLEKGTTLLQGTSYPIGGTSTHSVITGHTGLPQKMIFTDLEKLKKGDQFYLDILDERLAYQVDQIQVVSPDNLEVLAVQKGRDLVTLLTCTPYMINSHRLLVTGVRIPYKEKMGTAINQTRRYQFWRLSGLIVLFVGILGIIFYWIWRKVVLFRAAKKTYKLQFFNSEPTLHQFQLLQKDGTPVLLGGKPVIESKNVQGEVCFSEIPGGIYKVSAFPKNEQPLFKAKVWRVHDPMFRLIGKRNQLIKKNGKYLLVGV</sequence>
<dbReference type="InterPro" id="IPR042002">
    <property type="entry name" value="Sortase_C"/>
</dbReference>
<keyword evidence="1" id="KW-0378">Hydrolase</keyword>
<dbReference type="GO" id="GO:0016787">
    <property type="term" value="F:hydrolase activity"/>
    <property type="evidence" value="ECO:0007669"/>
    <property type="project" value="UniProtKB-KW"/>
</dbReference>
<protein>
    <submittedName>
        <fullName evidence="5">Class C sortase</fullName>
    </submittedName>
</protein>
<dbReference type="AlphaFoldDB" id="A0AAW8TIP3"/>
<dbReference type="NCBIfam" id="NF033745">
    <property type="entry name" value="class_C_sortase"/>
    <property type="match status" value="1"/>
</dbReference>
<dbReference type="InterPro" id="IPR023365">
    <property type="entry name" value="Sortase_dom-sf"/>
</dbReference>
<dbReference type="EMBL" id="JARPYR010000006">
    <property type="protein sequence ID" value="MDT2596332.1"/>
    <property type="molecule type" value="Genomic_DNA"/>
</dbReference>
<evidence type="ECO:0000256" key="3">
    <source>
        <dbReference type="SAM" id="Phobius"/>
    </source>
</evidence>
<dbReference type="Pfam" id="PF04203">
    <property type="entry name" value="Sortase"/>
    <property type="match status" value="1"/>
</dbReference>
<dbReference type="CDD" id="cd05827">
    <property type="entry name" value="Sortase_C"/>
    <property type="match status" value="1"/>
</dbReference>
<dbReference type="Gene3D" id="2.40.260.10">
    <property type="entry name" value="Sortase"/>
    <property type="match status" value="1"/>
</dbReference>
<name>A0AAW8TIP3_9ENTE</name>
<feature type="active site" description="Acyl-thioester intermediate" evidence="2">
    <location>
        <position position="225"/>
    </location>
</feature>
<keyword evidence="3" id="KW-0472">Membrane</keyword>
<comment type="caution">
    <text evidence="5">The sequence shown here is derived from an EMBL/GenBank/DDBJ whole genome shotgun (WGS) entry which is preliminary data.</text>
</comment>
<feature type="transmembrane region" description="Helical" evidence="3">
    <location>
        <begin position="15"/>
        <end position="37"/>
    </location>
</feature>
<evidence type="ECO:0000313" key="6">
    <source>
        <dbReference type="Proteomes" id="UP001245561"/>
    </source>
</evidence>
<feature type="transmembrane region" description="Helical" evidence="3">
    <location>
        <begin position="260"/>
        <end position="282"/>
    </location>
</feature>
<accession>A0AAW8TIP3</accession>
<dbReference type="RefSeq" id="WP_170999788.1">
    <property type="nucleotide sequence ID" value="NZ_JARPYR010000006.1"/>
</dbReference>
<dbReference type="Proteomes" id="UP001256547">
    <property type="component" value="Unassembled WGS sequence"/>
</dbReference>
<evidence type="ECO:0000256" key="1">
    <source>
        <dbReference type="ARBA" id="ARBA00022801"/>
    </source>
</evidence>
<evidence type="ECO:0000256" key="2">
    <source>
        <dbReference type="PIRSR" id="PIRSR605754-1"/>
    </source>
</evidence>
<dbReference type="Proteomes" id="UP001245561">
    <property type="component" value="Unassembled WGS sequence"/>
</dbReference>
<keyword evidence="3" id="KW-0812">Transmembrane</keyword>
<proteinExistence type="predicted"/>
<dbReference type="InterPro" id="IPR005754">
    <property type="entry name" value="Sortase"/>
</dbReference>
<dbReference type="NCBIfam" id="TIGR01076">
    <property type="entry name" value="sortase_fam"/>
    <property type="match status" value="1"/>
</dbReference>
<feature type="active site" description="Proton donor/acceptor" evidence="2">
    <location>
        <position position="163"/>
    </location>
</feature>
<organism evidence="5 6">
    <name type="scientific">Enterococcus dongliensis</name>
    <dbReference type="NCBI Taxonomy" id="2559925"/>
    <lineage>
        <taxon>Bacteria</taxon>
        <taxon>Bacillati</taxon>
        <taxon>Bacillota</taxon>
        <taxon>Bacilli</taxon>
        <taxon>Lactobacillales</taxon>
        <taxon>Enterococcaceae</taxon>
        <taxon>Enterococcus</taxon>
    </lineage>
</organism>
<dbReference type="SUPFAM" id="SSF63817">
    <property type="entry name" value="Sortase"/>
    <property type="match status" value="1"/>
</dbReference>